<keyword evidence="9" id="KW-1185">Reference proteome</keyword>
<feature type="compositionally biased region" description="Pro residues" evidence="5">
    <location>
        <begin position="23"/>
        <end position="39"/>
    </location>
</feature>
<dbReference type="PANTHER" id="PTHR31234:SF35">
    <property type="entry name" value="LATE EMBRYOGENESIS ABUNDANT (LEA) HYDROXYPROLINE-RICH GLYCOPROTEIN FAMILY"/>
    <property type="match status" value="1"/>
</dbReference>
<dbReference type="InterPro" id="IPR004864">
    <property type="entry name" value="LEA_2"/>
</dbReference>
<dbReference type="AlphaFoldDB" id="A0A251QHR6"/>
<dbReference type="Pfam" id="PF03168">
    <property type="entry name" value="LEA_2"/>
    <property type="match status" value="1"/>
</dbReference>
<dbReference type="PANTHER" id="PTHR31234">
    <property type="entry name" value="LATE EMBRYOGENESIS ABUNDANT (LEA) HYDROXYPROLINE-RICH GLYCOPROTEIN FAMILY"/>
    <property type="match status" value="1"/>
</dbReference>
<feature type="domain" description="Late embryogenesis abundant protein LEA-2 subgroup" evidence="7">
    <location>
        <begin position="119"/>
        <end position="214"/>
    </location>
</feature>
<evidence type="ECO:0000259" key="7">
    <source>
        <dbReference type="Pfam" id="PF03168"/>
    </source>
</evidence>
<evidence type="ECO:0000256" key="6">
    <source>
        <dbReference type="SAM" id="Phobius"/>
    </source>
</evidence>
<evidence type="ECO:0000256" key="4">
    <source>
        <dbReference type="ARBA" id="ARBA00023136"/>
    </source>
</evidence>
<evidence type="ECO:0000313" key="9">
    <source>
        <dbReference type="Proteomes" id="UP000006882"/>
    </source>
</evidence>
<keyword evidence="4 6" id="KW-0472">Membrane</keyword>
<keyword evidence="3 6" id="KW-1133">Transmembrane helix</keyword>
<keyword evidence="2 6" id="KW-0812">Transmembrane</keyword>
<name>A0A251QHR6_PRUPE</name>
<evidence type="ECO:0000256" key="3">
    <source>
        <dbReference type="ARBA" id="ARBA00022989"/>
    </source>
</evidence>
<comment type="subcellular location">
    <subcellularLocation>
        <location evidence="1">Membrane</location>
        <topology evidence="1">Single-pass membrane protein</topology>
    </subcellularLocation>
</comment>
<gene>
    <name evidence="8" type="ORF">PRUPE_2G183000</name>
</gene>
<evidence type="ECO:0000313" key="8">
    <source>
        <dbReference type="EMBL" id="ONI23342.1"/>
    </source>
</evidence>
<evidence type="ECO:0000256" key="1">
    <source>
        <dbReference type="ARBA" id="ARBA00004167"/>
    </source>
</evidence>
<proteinExistence type="predicted"/>
<protein>
    <recommendedName>
        <fullName evidence="7">Late embryogenesis abundant protein LEA-2 subgroup domain-containing protein</fullName>
    </recommendedName>
</protein>
<feature type="transmembrane region" description="Helical" evidence="6">
    <location>
        <begin position="53"/>
        <end position="83"/>
    </location>
</feature>
<dbReference type="EMBL" id="CM007652">
    <property type="protein sequence ID" value="ONI23342.1"/>
    <property type="molecule type" value="Genomic_DNA"/>
</dbReference>
<dbReference type="GO" id="GO:0016020">
    <property type="term" value="C:membrane"/>
    <property type="evidence" value="ECO:0007669"/>
    <property type="project" value="UniProtKB-SubCell"/>
</dbReference>
<dbReference type="Gramene" id="ONI23342">
    <property type="protein sequence ID" value="ONI23342"/>
    <property type="gene ID" value="PRUPE_2G183000"/>
</dbReference>
<feature type="region of interest" description="Disordered" evidence="5">
    <location>
        <begin position="1"/>
        <end position="43"/>
    </location>
</feature>
<dbReference type="eggNOG" id="ENOG502RXF8">
    <property type="taxonomic scope" value="Eukaryota"/>
</dbReference>
<dbReference type="STRING" id="3760.A0A251QHR6"/>
<evidence type="ECO:0000256" key="2">
    <source>
        <dbReference type="ARBA" id="ARBA00022692"/>
    </source>
</evidence>
<dbReference type="OrthoDB" id="777695at2759"/>
<dbReference type="InterPro" id="IPR044839">
    <property type="entry name" value="NDR1-like"/>
</dbReference>
<dbReference type="GO" id="GO:0098542">
    <property type="term" value="P:defense response to other organism"/>
    <property type="evidence" value="ECO:0007669"/>
    <property type="project" value="InterPro"/>
</dbReference>
<reference evidence="8 9" key="1">
    <citation type="journal article" date="2013" name="Nat. Genet.">
        <title>The high-quality draft genome of peach (Prunus persica) identifies unique patterns of genetic diversity, domestication and genome evolution.</title>
        <authorList>
            <consortium name="International Peach Genome Initiative"/>
            <person name="Verde I."/>
            <person name="Abbott A.G."/>
            <person name="Scalabrin S."/>
            <person name="Jung S."/>
            <person name="Shu S."/>
            <person name="Marroni F."/>
            <person name="Zhebentyayeva T."/>
            <person name="Dettori M.T."/>
            <person name="Grimwood J."/>
            <person name="Cattonaro F."/>
            <person name="Zuccolo A."/>
            <person name="Rossini L."/>
            <person name="Jenkins J."/>
            <person name="Vendramin E."/>
            <person name="Meisel L.A."/>
            <person name="Decroocq V."/>
            <person name="Sosinski B."/>
            <person name="Prochnik S."/>
            <person name="Mitros T."/>
            <person name="Policriti A."/>
            <person name="Cipriani G."/>
            <person name="Dondini L."/>
            <person name="Ficklin S."/>
            <person name="Goodstein D.M."/>
            <person name="Xuan P."/>
            <person name="Del Fabbro C."/>
            <person name="Aramini V."/>
            <person name="Copetti D."/>
            <person name="Gonzalez S."/>
            <person name="Horner D.S."/>
            <person name="Falchi R."/>
            <person name="Lucas S."/>
            <person name="Mica E."/>
            <person name="Maldonado J."/>
            <person name="Lazzari B."/>
            <person name="Bielenberg D."/>
            <person name="Pirona R."/>
            <person name="Miculan M."/>
            <person name="Barakat A."/>
            <person name="Testolin R."/>
            <person name="Stella A."/>
            <person name="Tartarini S."/>
            <person name="Tonutti P."/>
            <person name="Arus P."/>
            <person name="Orellana A."/>
            <person name="Wells C."/>
            <person name="Main D."/>
            <person name="Vizzotto G."/>
            <person name="Silva H."/>
            <person name="Salamini F."/>
            <person name="Schmutz J."/>
            <person name="Morgante M."/>
            <person name="Rokhsar D.S."/>
        </authorList>
    </citation>
    <scope>NUCLEOTIDE SEQUENCE [LARGE SCALE GENOMIC DNA]</scope>
    <source>
        <strain evidence="9">cv. Nemared</strain>
    </source>
</reference>
<evidence type="ECO:0000256" key="5">
    <source>
        <dbReference type="SAM" id="MobiDB-lite"/>
    </source>
</evidence>
<sequence>MAQQSPVKPVLQKPPGYRTPNYPAQPVPGPPPPRKPVYPPTLRQKQKKRGGSCCKICCCVFCAFLLIVVILVALAGGIFYLLFDPRLPAFYLISFQIPKFDAVSKSDGTHLDVQAVTSVEVKNPNPKLDIYYSEGFEMSLSIGDENDGGLGIGTKEVKGFTQRHRNTTYVKVESGVRNKVVEQPVGKKLLGQFKSKEIKVALEGKTRVGYVIQGWRVGTMQINVLCGGVRLKNVDAGDMPKCTINAFKWINIR</sequence>
<organism evidence="8 9">
    <name type="scientific">Prunus persica</name>
    <name type="common">Peach</name>
    <name type="synonym">Amygdalus persica</name>
    <dbReference type="NCBI Taxonomy" id="3760"/>
    <lineage>
        <taxon>Eukaryota</taxon>
        <taxon>Viridiplantae</taxon>
        <taxon>Streptophyta</taxon>
        <taxon>Embryophyta</taxon>
        <taxon>Tracheophyta</taxon>
        <taxon>Spermatophyta</taxon>
        <taxon>Magnoliopsida</taxon>
        <taxon>eudicotyledons</taxon>
        <taxon>Gunneridae</taxon>
        <taxon>Pentapetalae</taxon>
        <taxon>rosids</taxon>
        <taxon>fabids</taxon>
        <taxon>Rosales</taxon>
        <taxon>Rosaceae</taxon>
        <taxon>Amygdaloideae</taxon>
        <taxon>Amygdaleae</taxon>
        <taxon>Prunus</taxon>
    </lineage>
</organism>
<accession>A0A251QHR6</accession>
<dbReference type="Proteomes" id="UP000006882">
    <property type="component" value="Chromosome G2"/>
</dbReference>